<organism evidence="1 2">
    <name type="scientific">Mycobacterium simulans</name>
    <dbReference type="NCBI Taxonomy" id="627089"/>
    <lineage>
        <taxon>Bacteria</taxon>
        <taxon>Bacillati</taxon>
        <taxon>Actinomycetota</taxon>
        <taxon>Actinomycetes</taxon>
        <taxon>Mycobacteriales</taxon>
        <taxon>Mycobacteriaceae</taxon>
        <taxon>Mycobacterium</taxon>
    </lineage>
</organism>
<dbReference type="EMBL" id="OCTY01000045">
    <property type="protein sequence ID" value="SOK27504.1"/>
    <property type="molecule type" value="Genomic_DNA"/>
</dbReference>
<evidence type="ECO:0000313" key="2">
    <source>
        <dbReference type="Proteomes" id="UP000554965"/>
    </source>
</evidence>
<proteinExistence type="predicted"/>
<keyword evidence="2" id="KW-1185">Reference proteome</keyword>
<sequence>MPTFSNQQIADAKSKICAAYDLVLEAIAVNTNKQSPTASDFAAQYAIAANSRLALYGGGGYLLDQLAAEPATPPDLAQAVKAAAARYREVAITYLSERPESPQHPLTDSLQEVTMRVDGLCK</sequence>
<protein>
    <submittedName>
        <fullName evidence="1">Uncharacterized protein</fullName>
    </submittedName>
</protein>
<gene>
    <name evidence="1" type="ORF">MSIMFB_05725</name>
</gene>
<comment type="caution">
    <text evidence="1">The sequence shown here is derived from an EMBL/GenBank/DDBJ whole genome shotgun (WGS) entry which is preliminary data.</text>
</comment>
<evidence type="ECO:0000313" key="1">
    <source>
        <dbReference type="EMBL" id="SOK27504.1"/>
    </source>
</evidence>
<dbReference type="Proteomes" id="UP000554965">
    <property type="component" value="Unassembled WGS sequence"/>
</dbReference>
<reference evidence="1 2" key="1">
    <citation type="submission" date="2017-10" db="EMBL/GenBank/DDBJ databases">
        <authorList>
            <consortium name="Urmite Genomes"/>
        </authorList>
    </citation>
    <scope>NUCLEOTIDE SEQUENCE [LARGE SCALE GENOMIC DNA]</scope>
    <source>
        <strain evidence="1 2">FB-527</strain>
    </source>
</reference>
<dbReference type="RefSeq" id="WP_186246117.1">
    <property type="nucleotide sequence ID" value="NZ_OCTY01000045.1"/>
</dbReference>
<accession>A0A7Z7IS72</accession>
<dbReference type="AlphaFoldDB" id="A0A7Z7IS72"/>
<name>A0A7Z7IS72_9MYCO</name>